<dbReference type="InterPro" id="IPR011990">
    <property type="entry name" value="TPR-like_helical_dom_sf"/>
</dbReference>
<dbReference type="SMART" id="SM00028">
    <property type="entry name" value="TPR"/>
    <property type="match status" value="4"/>
</dbReference>
<keyword evidence="8" id="KW-0175">Coiled coil</keyword>
<evidence type="ECO:0000256" key="3">
    <source>
        <dbReference type="ARBA" id="ARBA00023015"/>
    </source>
</evidence>
<comment type="caution">
    <text evidence="10">The sequence shown here is derived from an EMBL/GenBank/DDBJ whole genome shotgun (WGS) entry which is preliminary data.</text>
</comment>
<dbReference type="GO" id="GO:0003677">
    <property type="term" value="F:DNA binding"/>
    <property type="evidence" value="ECO:0007669"/>
    <property type="project" value="UniProtKB-UniRule"/>
</dbReference>
<evidence type="ECO:0000256" key="4">
    <source>
        <dbReference type="ARBA" id="ARBA00023125"/>
    </source>
</evidence>
<gene>
    <name evidence="10" type="ORF">F4556_006017</name>
</gene>
<dbReference type="GO" id="GO:0006355">
    <property type="term" value="P:regulation of DNA-templated transcription"/>
    <property type="evidence" value="ECO:0007669"/>
    <property type="project" value="InterPro"/>
</dbReference>
<dbReference type="SUPFAM" id="SSF48452">
    <property type="entry name" value="TPR-like"/>
    <property type="match status" value="3"/>
</dbReference>
<evidence type="ECO:0000313" key="10">
    <source>
        <dbReference type="EMBL" id="MBB4950482.1"/>
    </source>
</evidence>
<name>A0A7W7SI35_9ACTN</name>
<dbReference type="SMART" id="SM01043">
    <property type="entry name" value="BTAD"/>
    <property type="match status" value="1"/>
</dbReference>
<evidence type="ECO:0000313" key="11">
    <source>
        <dbReference type="Proteomes" id="UP000573327"/>
    </source>
</evidence>
<dbReference type="Gene3D" id="1.25.40.10">
    <property type="entry name" value="Tetratricopeptide repeat domain"/>
    <property type="match status" value="2"/>
</dbReference>
<dbReference type="PROSITE" id="PS50005">
    <property type="entry name" value="TPR"/>
    <property type="match status" value="1"/>
</dbReference>
<protein>
    <submittedName>
        <fullName evidence="10">DNA-binding SARP family transcriptional activator</fullName>
    </submittedName>
</protein>
<dbReference type="InterPro" id="IPR016032">
    <property type="entry name" value="Sig_transdc_resp-reg_C-effctor"/>
</dbReference>
<evidence type="ECO:0000256" key="8">
    <source>
        <dbReference type="SAM" id="Coils"/>
    </source>
</evidence>
<dbReference type="InterPro" id="IPR036388">
    <property type="entry name" value="WH-like_DNA-bd_sf"/>
</dbReference>
<evidence type="ECO:0000256" key="6">
    <source>
        <dbReference type="PROSITE-ProRule" id="PRU00339"/>
    </source>
</evidence>
<dbReference type="Pfam" id="PF13374">
    <property type="entry name" value="TPR_10"/>
    <property type="match status" value="2"/>
</dbReference>
<feature type="domain" description="OmpR/PhoB-type" evidence="9">
    <location>
        <begin position="1"/>
        <end position="92"/>
    </location>
</feature>
<evidence type="ECO:0000256" key="1">
    <source>
        <dbReference type="ARBA" id="ARBA00005820"/>
    </source>
</evidence>
<dbReference type="Pfam" id="PF13424">
    <property type="entry name" value="TPR_12"/>
    <property type="match status" value="1"/>
</dbReference>
<dbReference type="Gene3D" id="3.40.50.300">
    <property type="entry name" value="P-loop containing nucleotide triphosphate hydrolases"/>
    <property type="match status" value="1"/>
</dbReference>
<dbReference type="InterPro" id="IPR019734">
    <property type="entry name" value="TPR_rpt"/>
</dbReference>
<sequence length="934" mass="100731">MTVRFTLLGGTAACADGGRLALGPPRQRVVLAVLLIEANREVAVEELEQRVWGDDPPPRARASLYSYLSRLRRLLPADVTLTRGPGGYRLAVDPEQVDVHLFRSLLERAQATDDPSAALALLDRALRLWQGEPLARYDTPWLNAWRDTLSQNRAAAELDRNDLRLELGQHAAMLADLTAGAAASPLDERLAGQLVLCLHRCGRTAEALEVYRRTRAHLVEELGIEPGRYLQACQQQILTAPEPSPAQASVPRQLPAPPLAFVGRATELRELARALEPRTATARAGRVCAISGPGGSGKTWLALRAAHDQLPAFPDGQLHVNLRGYAPSAQPLPPATALGTLLRGLGVGDGDIPADEDARGALFRSLTADRRLLVVLDNARNSDQVTPLLPGGTGSAVLVTSRSRLTGLLTAHGARPVVLDLLAPDDARRLLGSHLGEARIAAEPQAVEAVVASCAGLPLALSIVAARAVERPGSALAAVAAELADRQYRLDAFNGGDAASDLRAVFSWSYRCLDDGAARLFRLLGANPGAEIGVHALAGLAALPLREVRVLVAELAQAHLVFEVSPGRYGIHDLLAAYARELAAADPEQEPASVRLLDHHLHSAEHADRLLWPHRRRTELDPPRPGVVPERFADHGAALDWFSVESPNLLLVLEAAARTGQDTRACLLAFQLSTYLARRGRWHELTATQLTALAAATRIGDRAAQAHAHQELANASCETGRPEAAHEHLRQALALYTALGDLLGQGRTQLSTGWLHERQGDRHRALSHDRLALGLLRRAGDEAAVARALNAVAWDHAQLGEHEEAIRFCREALGIQRRLGDDRGAANTWDTLGFAYRHLGDHPRAVGCFRRSLRLNQALGHRYNEAENLVHLGESLRHLGRRPAARTALQQAVAVLDAIDGAHTEAEEARAKLRELEADCPALEADQPGNPSPS</sequence>
<accession>A0A7W7SI35</accession>
<keyword evidence="4 7" id="KW-0238">DNA-binding</keyword>
<dbReference type="Proteomes" id="UP000573327">
    <property type="component" value="Unassembled WGS sequence"/>
</dbReference>
<proteinExistence type="inferred from homology"/>
<dbReference type="PRINTS" id="PR00364">
    <property type="entry name" value="DISEASERSIST"/>
</dbReference>
<feature type="repeat" description="TPR" evidence="6">
    <location>
        <begin position="826"/>
        <end position="859"/>
    </location>
</feature>
<dbReference type="AlphaFoldDB" id="A0A7W7SI35"/>
<organism evidence="10 11">
    <name type="scientific">Kitasatospora gansuensis</name>
    <dbReference type="NCBI Taxonomy" id="258050"/>
    <lineage>
        <taxon>Bacteria</taxon>
        <taxon>Bacillati</taxon>
        <taxon>Actinomycetota</taxon>
        <taxon>Actinomycetes</taxon>
        <taxon>Kitasatosporales</taxon>
        <taxon>Streptomycetaceae</taxon>
        <taxon>Kitasatospora</taxon>
    </lineage>
</organism>
<dbReference type="GO" id="GO:0000160">
    <property type="term" value="P:phosphorelay signal transduction system"/>
    <property type="evidence" value="ECO:0007669"/>
    <property type="project" value="UniProtKB-KW"/>
</dbReference>
<dbReference type="InterPro" id="IPR051677">
    <property type="entry name" value="AfsR-DnrI-RedD_regulator"/>
</dbReference>
<evidence type="ECO:0000259" key="9">
    <source>
        <dbReference type="PROSITE" id="PS51755"/>
    </source>
</evidence>
<feature type="coiled-coil region" evidence="8">
    <location>
        <begin position="899"/>
        <end position="926"/>
    </location>
</feature>
<dbReference type="SMART" id="SM00862">
    <property type="entry name" value="Trans_reg_C"/>
    <property type="match status" value="1"/>
</dbReference>
<keyword evidence="6" id="KW-0802">TPR repeat</keyword>
<dbReference type="Gene3D" id="1.10.10.10">
    <property type="entry name" value="Winged helix-like DNA-binding domain superfamily/Winged helix DNA-binding domain"/>
    <property type="match status" value="1"/>
</dbReference>
<feature type="DNA-binding region" description="OmpR/PhoB-type" evidence="7">
    <location>
        <begin position="1"/>
        <end position="92"/>
    </location>
</feature>
<dbReference type="SUPFAM" id="SSF52540">
    <property type="entry name" value="P-loop containing nucleoside triphosphate hydrolases"/>
    <property type="match status" value="1"/>
</dbReference>
<dbReference type="GO" id="GO:0043531">
    <property type="term" value="F:ADP binding"/>
    <property type="evidence" value="ECO:0007669"/>
    <property type="project" value="InterPro"/>
</dbReference>
<comment type="similarity">
    <text evidence="1">Belongs to the AfsR/DnrI/RedD regulatory family.</text>
</comment>
<evidence type="ECO:0000256" key="7">
    <source>
        <dbReference type="PROSITE-ProRule" id="PRU01091"/>
    </source>
</evidence>
<keyword evidence="5" id="KW-0804">Transcription</keyword>
<dbReference type="CDD" id="cd15831">
    <property type="entry name" value="BTAD"/>
    <property type="match status" value="1"/>
</dbReference>
<dbReference type="PROSITE" id="PS51755">
    <property type="entry name" value="OMPR_PHOB"/>
    <property type="match status" value="1"/>
</dbReference>
<dbReference type="InterPro" id="IPR027417">
    <property type="entry name" value="P-loop_NTPase"/>
</dbReference>
<keyword evidence="3" id="KW-0805">Transcription regulation</keyword>
<dbReference type="SUPFAM" id="SSF46894">
    <property type="entry name" value="C-terminal effector domain of the bipartite response regulators"/>
    <property type="match status" value="1"/>
</dbReference>
<keyword evidence="11" id="KW-1185">Reference proteome</keyword>
<evidence type="ECO:0000256" key="5">
    <source>
        <dbReference type="ARBA" id="ARBA00023163"/>
    </source>
</evidence>
<reference evidence="10 11" key="1">
    <citation type="submission" date="2020-08" db="EMBL/GenBank/DDBJ databases">
        <title>Sequencing the genomes of 1000 actinobacteria strains.</title>
        <authorList>
            <person name="Klenk H.-P."/>
        </authorList>
    </citation>
    <scope>NUCLEOTIDE SEQUENCE [LARGE SCALE GENOMIC DNA]</scope>
    <source>
        <strain evidence="10 11">DSM 44786</strain>
    </source>
</reference>
<dbReference type="InterPro" id="IPR001867">
    <property type="entry name" value="OmpR/PhoB-type_DNA-bd"/>
</dbReference>
<evidence type="ECO:0000256" key="2">
    <source>
        <dbReference type="ARBA" id="ARBA00023012"/>
    </source>
</evidence>
<keyword evidence="2" id="KW-0902">Two-component regulatory system</keyword>
<dbReference type="RefSeq" id="WP_184921680.1">
    <property type="nucleotide sequence ID" value="NZ_JACHJR010000001.1"/>
</dbReference>
<dbReference type="PANTHER" id="PTHR35807:SF1">
    <property type="entry name" value="TRANSCRIPTIONAL REGULATOR REDD"/>
    <property type="match status" value="1"/>
</dbReference>
<dbReference type="EMBL" id="JACHJR010000001">
    <property type="protein sequence ID" value="MBB4950482.1"/>
    <property type="molecule type" value="Genomic_DNA"/>
</dbReference>
<dbReference type="PANTHER" id="PTHR35807">
    <property type="entry name" value="TRANSCRIPTIONAL REGULATOR REDD-RELATED"/>
    <property type="match status" value="1"/>
</dbReference>
<dbReference type="Pfam" id="PF03704">
    <property type="entry name" value="BTAD"/>
    <property type="match status" value="1"/>
</dbReference>
<dbReference type="InterPro" id="IPR005158">
    <property type="entry name" value="BTAD"/>
</dbReference>